<dbReference type="Pfam" id="PF02519">
    <property type="entry name" value="Auxin_inducible"/>
    <property type="match status" value="1"/>
</dbReference>
<dbReference type="AlphaFoldDB" id="A0AAW1XUE5"/>
<dbReference type="EMBL" id="JBEDUW010000003">
    <property type="protein sequence ID" value="KAK9940056.1"/>
    <property type="molecule type" value="Genomic_DNA"/>
</dbReference>
<name>A0AAW1XUE5_RUBAR</name>
<evidence type="ECO:0000256" key="1">
    <source>
        <dbReference type="ARBA" id="ARBA00006974"/>
    </source>
</evidence>
<evidence type="ECO:0000313" key="3">
    <source>
        <dbReference type="Proteomes" id="UP001457282"/>
    </source>
</evidence>
<protein>
    <submittedName>
        <fullName evidence="2">Uncharacterized protein</fullName>
    </submittedName>
</protein>
<dbReference type="Proteomes" id="UP001457282">
    <property type="component" value="Unassembled WGS sequence"/>
</dbReference>
<keyword evidence="3" id="KW-1185">Reference proteome</keyword>
<reference evidence="2 3" key="1">
    <citation type="journal article" date="2023" name="G3 (Bethesda)">
        <title>A chromosome-length genome assembly and annotation of blackberry (Rubus argutus, cv. 'Hillquist').</title>
        <authorList>
            <person name="Bruna T."/>
            <person name="Aryal R."/>
            <person name="Dudchenko O."/>
            <person name="Sargent D.J."/>
            <person name="Mead D."/>
            <person name="Buti M."/>
            <person name="Cavallini A."/>
            <person name="Hytonen T."/>
            <person name="Andres J."/>
            <person name="Pham M."/>
            <person name="Weisz D."/>
            <person name="Mascagni F."/>
            <person name="Usai G."/>
            <person name="Natali L."/>
            <person name="Bassil N."/>
            <person name="Fernandez G.E."/>
            <person name="Lomsadze A."/>
            <person name="Armour M."/>
            <person name="Olukolu B."/>
            <person name="Poorten T."/>
            <person name="Britton C."/>
            <person name="Davik J."/>
            <person name="Ashrafi H."/>
            <person name="Aiden E.L."/>
            <person name="Borodovsky M."/>
            <person name="Worthington M."/>
        </authorList>
    </citation>
    <scope>NUCLEOTIDE SEQUENCE [LARGE SCALE GENOMIC DNA]</scope>
    <source>
        <strain evidence="2">PI 553951</strain>
    </source>
</reference>
<accession>A0AAW1XUE5</accession>
<dbReference type="GO" id="GO:0009733">
    <property type="term" value="P:response to auxin"/>
    <property type="evidence" value="ECO:0007669"/>
    <property type="project" value="InterPro"/>
</dbReference>
<evidence type="ECO:0000313" key="2">
    <source>
        <dbReference type="EMBL" id="KAK9940056.1"/>
    </source>
</evidence>
<proteinExistence type="inferred from homology"/>
<comment type="similarity">
    <text evidence="1">Belongs to the ARG7 family.</text>
</comment>
<dbReference type="PANTHER" id="PTHR31374">
    <property type="entry name" value="AUXIN-INDUCED PROTEIN-LIKE-RELATED"/>
    <property type="match status" value="1"/>
</dbReference>
<comment type="caution">
    <text evidence="2">The sequence shown here is derived from an EMBL/GenBank/DDBJ whole genome shotgun (WGS) entry which is preliminary data.</text>
</comment>
<sequence length="126" mass="14124">MAKSRTSGKKNNSIVNTLKFVLEKLLRSLLLGRKSNSDFGGDSTYVPQDVKEGHFAVIAADGGQMKRFVVALSYLSHPRFLDLLKQAAEEYGFDREGALTIPCPPSDLEKILHDKQWQQEEEDSLI</sequence>
<dbReference type="PANTHER" id="PTHR31374:SF16">
    <property type="entry name" value="AUXIN-RESPONSIVE FAMILY PROTEIN"/>
    <property type="match status" value="1"/>
</dbReference>
<gene>
    <name evidence="2" type="ORF">M0R45_016731</name>
</gene>
<organism evidence="2 3">
    <name type="scientific">Rubus argutus</name>
    <name type="common">Southern blackberry</name>
    <dbReference type="NCBI Taxonomy" id="59490"/>
    <lineage>
        <taxon>Eukaryota</taxon>
        <taxon>Viridiplantae</taxon>
        <taxon>Streptophyta</taxon>
        <taxon>Embryophyta</taxon>
        <taxon>Tracheophyta</taxon>
        <taxon>Spermatophyta</taxon>
        <taxon>Magnoliopsida</taxon>
        <taxon>eudicotyledons</taxon>
        <taxon>Gunneridae</taxon>
        <taxon>Pentapetalae</taxon>
        <taxon>rosids</taxon>
        <taxon>fabids</taxon>
        <taxon>Rosales</taxon>
        <taxon>Rosaceae</taxon>
        <taxon>Rosoideae</taxon>
        <taxon>Rosoideae incertae sedis</taxon>
        <taxon>Rubus</taxon>
    </lineage>
</organism>
<dbReference type="InterPro" id="IPR003676">
    <property type="entry name" value="SAUR_fam"/>
</dbReference>